<comment type="similarity">
    <text evidence="4">Belongs to the R-transferase family. Bpt subfamily.</text>
</comment>
<comment type="catalytic activity">
    <reaction evidence="4">
        <text>N-terminal L-glutamyl-[protein] + L-leucyl-tRNA(Leu) = N-terminal L-leucyl-L-glutamyl-[protein] + tRNA(Leu) + H(+)</text>
        <dbReference type="Rhea" id="RHEA:50412"/>
        <dbReference type="Rhea" id="RHEA-COMP:9613"/>
        <dbReference type="Rhea" id="RHEA-COMP:9622"/>
        <dbReference type="Rhea" id="RHEA-COMP:12664"/>
        <dbReference type="Rhea" id="RHEA-COMP:12668"/>
        <dbReference type="ChEBI" id="CHEBI:15378"/>
        <dbReference type="ChEBI" id="CHEBI:64721"/>
        <dbReference type="ChEBI" id="CHEBI:78442"/>
        <dbReference type="ChEBI" id="CHEBI:78494"/>
        <dbReference type="ChEBI" id="CHEBI:133041"/>
        <dbReference type="EC" id="2.3.2.29"/>
    </reaction>
</comment>
<dbReference type="InterPro" id="IPR030700">
    <property type="entry name" value="N-end_Aminoacyl_Trfase"/>
</dbReference>
<dbReference type="GO" id="GO:0005737">
    <property type="term" value="C:cytoplasm"/>
    <property type="evidence" value="ECO:0007669"/>
    <property type="project" value="UniProtKB-SubCell"/>
</dbReference>
<comment type="subcellular location">
    <subcellularLocation>
        <location evidence="4">Cytoplasm</location>
    </subcellularLocation>
</comment>
<dbReference type="EMBL" id="LJQD01000112">
    <property type="protein sequence ID" value="KPW98423.1"/>
    <property type="molecule type" value="Genomic_DNA"/>
</dbReference>
<comment type="function">
    <text evidence="4">Functions in the N-end rule pathway of protein degradation where it conjugates Leu from its aminoacyl-tRNA to the N-termini of proteins containing an N-terminal aspartate or glutamate.</text>
</comment>
<sequence>MRRAAGVCGRHLDHRSHANRLPGIASSRPCPFRGGLGPGPAGRRPVRLGHGPIVFRRIHVQPGRQRVEIRLCHVGPTPQDGRLCADRLSNAHRALAQPGRPIDYSLGICRLPQGAPGPAQPCNLGLLSDIRTSGLHLIQSLSRGLIMTELARLKFYATQPHSCSYLPEEQATTLFLDPSQPMDVHVYADLSEMGFRRSGDHLYRPHCQHCNACVPARIPVAQFTPDRQQKRIFKRNADLQVRPAKPQFSEEYFDLYQRYIEQRHADGDMYPPSRDQFATFLVRDLPFSRFYEFRLEGQLVAIAVTDLLPNGLSAVYTFYEPEEERRSLGRFAILWQINEARRLGLEAVYLGYWIKNCKKMNYKTQYRPIELLVNQRWVVLS</sequence>
<dbReference type="Pfam" id="PF04377">
    <property type="entry name" value="ATE_C"/>
    <property type="match status" value="1"/>
</dbReference>
<proteinExistence type="inferred from homology"/>
<dbReference type="EC" id="2.3.2.29" evidence="4"/>
<dbReference type="Gene3D" id="3.40.630.30">
    <property type="match status" value="1"/>
</dbReference>
<dbReference type="GO" id="GO:0071596">
    <property type="term" value="P:ubiquitin-dependent protein catabolic process via the N-end rule pathway"/>
    <property type="evidence" value="ECO:0007669"/>
    <property type="project" value="InterPro"/>
</dbReference>
<evidence type="ECO:0000256" key="3">
    <source>
        <dbReference type="ARBA" id="ARBA00023315"/>
    </source>
</evidence>
<dbReference type="NCBIfam" id="NF002346">
    <property type="entry name" value="PRK01305.2-3"/>
    <property type="match status" value="1"/>
</dbReference>
<feature type="domain" description="N-end rule aminoacyl transferase C-terminal" evidence="6">
    <location>
        <begin position="251"/>
        <end position="372"/>
    </location>
</feature>
<dbReference type="PANTHER" id="PTHR21367:SF1">
    <property type="entry name" value="ARGINYL-TRNA--PROTEIN TRANSFERASE 1"/>
    <property type="match status" value="1"/>
</dbReference>
<reference evidence="7 8" key="1">
    <citation type="submission" date="2015-09" db="EMBL/GenBank/DDBJ databases">
        <title>Genome announcement of multiple Pseudomonas syringae strains.</title>
        <authorList>
            <person name="Thakur S."/>
            <person name="Wang P.W."/>
            <person name="Gong Y."/>
            <person name="Weir B.S."/>
            <person name="Guttman D.S."/>
        </authorList>
    </citation>
    <scope>NUCLEOTIDE SEQUENCE [LARGE SCALE GENOMIC DNA]</scope>
    <source>
        <strain evidence="7 8">ICMP9419</strain>
    </source>
</reference>
<dbReference type="NCBIfam" id="NF002345">
    <property type="entry name" value="PRK01305.2-2"/>
    <property type="match status" value="1"/>
</dbReference>
<dbReference type="NCBIfam" id="NF002341">
    <property type="entry name" value="PRK01305.1-1"/>
    <property type="match status" value="1"/>
</dbReference>
<comment type="caution">
    <text evidence="7">The sequence shown here is derived from an EMBL/GenBank/DDBJ whole genome shotgun (WGS) entry which is preliminary data.</text>
</comment>
<evidence type="ECO:0000256" key="1">
    <source>
        <dbReference type="ARBA" id="ARBA00022490"/>
    </source>
</evidence>
<evidence type="ECO:0000313" key="7">
    <source>
        <dbReference type="EMBL" id="KPW98423.1"/>
    </source>
</evidence>
<evidence type="ECO:0000259" key="5">
    <source>
        <dbReference type="Pfam" id="PF04376"/>
    </source>
</evidence>
<evidence type="ECO:0000313" key="8">
    <source>
        <dbReference type="Proteomes" id="UP000050381"/>
    </source>
</evidence>
<dbReference type="NCBIfam" id="NF002342">
    <property type="entry name" value="PRK01305.1-3"/>
    <property type="match status" value="1"/>
</dbReference>
<name>A0A0P9SIS0_PSESX</name>
<dbReference type="PATRIC" id="fig|264450.4.peg.4435"/>
<dbReference type="GO" id="GO:0008914">
    <property type="term" value="F:leucyl-tRNA--protein transferase activity"/>
    <property type="evidence" value="ECO:0007669"/>
    <property type="project" value="UniProtKB-UniRule"/>
</dbReference>
<organism evidence="7 8">
    <name type="scientific">Pseudomonas syringae pv. castaneae</name>
    <dbReference type="NCBI Taxonomy" id="264450"/>
    <lineage>
        <taxon>Bacteria</taxon>
        <taxon>Pseudomonadati</taxon>
        <taxon>Pseudomonadota</taxon>
        <taxon>Gammaproteobacteria</taxon>
        <taxon>Pseudomonadales</taxon>
        <taxon>Pseudomonadaceae</taxon>
        <taxon>Pseudomonas</taxon>
        <taxon>Pseudomonas syringae</taxon>
    </lineage>
</organism>
<dbReference type="PANTHER" id="PTHR21367">
    <property type="entry name" value="ARGININE-TRNA-PROTEIN TRANSFERASE 1"/>
    <property type="match status" value="1"/>
</dbReference>
<evidence type="ECO:0000256" key="2">
    <source>
        <dbReference type="ARBA" id="ARBA00022679"/>
    </source>
</evidence>
<dbReference type="Proteomes" id="UP000050381">
    <property type="component" value="Unassembled WGS sequence"/>
</dbReference>
<evidence type="ECO:0000259" key="6">
    <source>
        <dbReference type="Pfam" id="PF04377"/>
    </source>
</evidence>
<dbReference type="GO" id="GO:0004057">
    <property type="term" value="F:arginyl-tRNA--protein transferase activity"/>
    <property type="evidence" value="ECO:0007669"/>
    <property type="project" value="InterPro"/>
</dbReference>
<evidence type="ECO:0000256" key="4">
    <source>
        <dbReference type="HAMAP-Rule" id="MF_00689"/>
    </source>
</evidence>
<protein>
    <recommendedName>
        <fullName evidence="4">Aspartate/glutamate leucyltransferase</fullName>
        <ecNumber evidence="4">2.3.2.29</ecNumber>
    </recommendedName>
</protein>
<comment type="catalytic activity">
    <reaction evidence="4">
        <text>N-terminal L-aspartyl-[protein] + L-leucyl-tRNA(Leu) = N-terminal L-leucyl-L-aspartyl-[protein] + tRNA(Leu) + H(+)</text>
        <dbReference type="Rhea" id="RHEA:50420"/>
        <dbReference type="Rhea" id="RHEA-COMP:9613"/>
        <dbReference type="Rhea" id="RHEA-COMP:9622"/>
        <dbReference type="Rhea" id="RHEA-COMP:12669"/>
        <dbReference type="Rhea" id="RHEA-COMP:12674"/>
        <dbReference type="ChEBI" id="CHEBI:15378"/>
        <dbReference type="ChEBI" id="CHEBI:64720"/>
        <dbReference type="ChEBI" id="CHEBI:78442"/>
        <dbReference type="ChEBI" id="CHEBI:78494"/>
        <dbReference type="ChEBI" id="CHEBI:133042"/>
        <dbReference type="EC" id="2.3.2.29"/>
    </reaction>
</comment>
<dbReference type="InterPro" id="IPR007472">
    <property type="entry name" value="N-end_Aminoacyl_Trfase_C"/>
</dbReference>
<gene>
    <name evidence="4" type="primary">bpt</name>
    <name evidence="7" type="ORF">ALO79_06255</name>
</gene>
<dbReference type="HAMAP" id="MF_00689">
    <property type="entry name" value="Bpt"/>
    <property type="match status" value="1"/>
</dbReference>
<keyword evidence="1 4" id="KW-0963">Cytoplasm</keyword>
<dbReference type="InterPro" id="IPR007471">
    <property type="entry name" value="N-end_Aminoacyl_Trfase_N"/>
</dbReference>
<dbReference type="AlphaFoldDB" id="A0A0P9SIS0"/>
<keyword evidence="3 4" id="KW-0012">Acyltransferase</keyword>
<accession>A0A0P9SIS0</accession>
<dbReference type="SUPFAM" id="SSF55729">
    <property type="entry name" value="Acyl-CoA N-acyltransferases (Nat)"/>
    <property type="match status" value="1"/>
</dbReference>
<dbReference type="InterPro" id="IPR017138">
    <property type="entry name" value="Asp_Glu_LeuTrfase"/>
</dbReference>
<keyword evidence="2 4" id="KW-0808">Transferase</keyword>
<feature type="domain" description="N-end aminoacyl transferase N-terminal" evidence="5">
    <location>
        <begin position="161"/>
        <end position="231"/>
    </location>
</feature>
<dbReference type="Pfam" id="PF04376">
    <property type="entry name" value="ATE_N"/>
    <property type="match status" value="1"/>
</dbReference>
<dbReference type="InterPro" id="IPR016181">
    <property type="entry name" value="Acyl_CoA_acyltransferase"/>
</dbReference>